<evidence type="ECO:0000313" key="4">
    <source>
        <dbReference type="Proteomes" id="UP000230605"/>
    </source>
</evidence>
<keyword evidence="5" id="KW-1185">Reference proteome</keyword>
<evidence type="ECO:0000313" key="2">
    <source>
        <dbReference type="EMBL" id="PIA94376.1"/>
    </source>
</evidence>
<proteinExistence type="predicted"/>
<reference evidence="3 5" key="2">
    <citation type="submission" date="2023-09" db="EMBL/GenBank/DDBJ databases">
        <title>Complete-Gapless Cercospora beticola genome.</title>
        <authorList>
            <person name="Wyatt N.A."/>
            <person name="Spanner R.E."/>
            <person name="Bolton M.D."/>
        </authorList>
    </citation>
    <scope>NUCLEOTIDE SEQUENCE [LARGE SCALE GENOMIC DNA]</scope>
    <source>
        <strain evidence="3">Cb09-40</strain>
    </source>
</reference>
<dbReference type="EMBL" id="CP134189">
    <property type="protein sequence ID" value="WPB04846.1"/>
    <property type="molecule type" value="Genomic_DNA"/>
</dbReference>
<protein>
    <recommendedName>
        <fullName evidence="6">Secreted protein</fullName>
    </recommendedName>
</protein>
<feature type="signal peptide" evidence="1">
    <location>
        <begin position="1"/>
        <end position="21"/>
    </location>
</feature>
<feature type="chain" id="PRO_5013761131" description="Secreted protein" evidence="1">
    <location>
        <begin position="22"/>
        <end position="166"/>
    </location>
</feature>
<accession>A0A2G5HPA3</accession>
<evidence type="ECO:0000313" key="5">
    <source>
        <dbReference type="Proteomes" id="UP001302367"/>
    </source>
</evidence>
<dbReference type="Proteomes" id="UP000230605">
    <property type="component" value="Chromosome 6"/>
</dbReference>
<dbReference type="AlphaFoldDB" id="A0A2G5HPA3"/>
<evidence type="ECO:0008006" key="6">
    <source>
        <dbReference type="Google" id="ProtNLM"/>
    </source>
</evidence>
<keyword evidence="1" id="KW-0732">Signal</keyword>
<reference evidence="2 4" key="1">
    <citation type="submission" date="2015-10" db="EMBL/GenBank/DDBJ databases">
        <title>The cercosporin biosynthetic gene cluster was horizontally transferred to several fungal lineages and shown to be expanded in Cercospora beticola based on microsynteny with recipient genomes.</title>
        <authorList>
            <person name="De Jonge R."/>
            <person name="Ebert M.K."/>
            <person name="Suttle J.C."/>
            <person name="Jurick Ii W.M."/>
            <person name="Secor G.A."/>
            <person name="Thomma B.P."/>
            <person name="Van De Peer Y."/>
            <person name="Bolton M.D."/>
        </authorList>
    </citation>
    <scope>NUCLEOTIDE SEQUENCE [LARGE SCALE GENOMIC DNA]</scope>
    <source>
        <strain evidence="2 4">09-40</strain>
    </source>
</reference>
<gene>
    <name evidence="2" type="ORF">CB0940_08277</name>
    <name evidence="3" type="ORF">RHO25_009493</name>
</gene>
<evidence type="ECO:0000256" key="1">
    <source>
        <dbReference type="SAM" id="SignalP"/>
    </source>
</evidence>
<dbReference type="OrthoDB" id="3635447at2759"/>
<dbReference type="EMBL" id="LKMD01000104">
    <property type="protein sequence ID" value="PIA94376.1"/>
    <property type="molecule type" value="Genomic_DNA"/>
</dbReference>
<sequence>MRSASATLLAVASTFFAGANACLYFNATLTDTKLSVYSWDDANNNNATNPEDIICQGQNLDQESDGYWSVPCARADNATSDTVFDVFLNKDNTRFLDVIYKYSNPEAAGLQQGSGDPNPDEFYFNFRVGSVDGKFFKSREFCAQYDLFRLLKPEALKNPCDSLDSC</sequence>
<dbReference type="Proteomes" id="UP001302367">
    <property type="component" value="Chromosome 6"/>
</dbReference>
<evidence type="ECO:0000313" key="3">
    <source>
        <dbReference type="EMBL" id="WPB04846.1"/>
    </source>
</evidence>
<organism evidence="2 4">
    <name type="scientific">Cercospora beticola</name>
    <name type="common">Sugarbeet leaf spot fungus</name>
    <dbReference type="NCBI Taxonomy" id="122368"/>
    <lineage>
        <taxon>Eukaryota</taxon>
        <taxon>Fungi</taxon>
        <taxon>Dikarya</taxon>
        <taxon>Ascomycota</taxon>
        <taxon>Pezizomycotina</taxon>
        <taxon>Dothideomycetes</taxon>
        <taxon>Dothideomycetidae</taxon>
        <taxon>Mycosphaerellales</taxon>
        <taxon>Mycosphaerellaceae</taxon>
        <taxon>Cercospora</taxon>
    </lineage>
</organism>
<name>A0A2G5HPA3_CERBT</name>